<name>X1BRR9_9ZZZZ</name>
<evidence type="ECO:0008006" key="2">
    <source>
        <dbReference type="Google" id="ProtNLM"/>
    </source>
</evidence>
<dbReference type="Pfam" id="PF02348">
    <property type="entry name" value="CTP_transf_3"/>
    <property type="match status" value="1"/>
</dbReference>
<dbReference type="PANTHER" id="PTHR42866">
    <property type="entry name" value="3-DEOXY-MANNO-OCTULOSONATE CYTIDYLYLTRANSFERASE"/>
    <property type="match status" value="1"/>
</dbReference>
<dbReference type="GO" id="GO:0005829">
    <property type="term" value="C:cytosol"/>
    <property type="evidence" value="ECO:0007669"/>
    <property type="project" value="TreeGrafter"/>
</dbReference>
<accession>X1BRR9</accession>
<comment type="caution">
    <text evidence="1">The sequence shown here is derived from an EMBL/GenBank/DDBJ whole genome shotgun (WGS) entry which is preliminary data.</text>
</comment>
<evidence type="ECO:0000313" key="1">
    <source>
        <dbReference type="EMBL" id="GAG98424.1"/>
    </source>
</evidence>
<dbReference type="AlphaFoldDB" id="X1BRR9"/>
<proteinExistence type="predicted"/>
<dbReference type="SUPFAM" id="SSF53448">
    <property type="entry name" value="Nucleotide-diphospho-sugar transferases"/>
    <property type="match status" value="1"/>
</dbReference>
<dbReference type="PANTHER" id="PTHR42866:SF1">
    <property type="entry name" value="SPORE COAT POLYSACCHARIDE BIOSYNTHESIS PROTEIN SPSF"/>
    <property type="match status" value="1"/>
</dbReference>
<organism evidence="1">
    <name type="scientific">marine sediment metagenome</name>
    <dbReference type="NCBI Taxonomy" id="412755"/>
    <lineage>
        <taxon>unclassified sequences</taxon>
        <taxon>metagenomes</taxon>
        <taxon>ecological metagenomes</taxon>
    </lineage>
</organism>
<protein>
    <recommendedName>
        <fullName evidence="2">Acylneuraminate cytidylyltransferase</fullName>
    </recommendedName>
</protein>
<reference evidence="1" key="1">
    <citation type="journal article" date="2014" name="Front. Microbiol.">
        <title>High frequency of phylogenetically diverse reductive dehalogenase-homologous genes in deep subseafloor sedimentary metagenomes.</title>
        <authorList>
            <person name="Kawai M."/>
            <person name="Futagami T."/>
            <person name="Toyoda A."/>
            <person name="Takaki Y."/>
            <person name="Nishi S."/>
            <person name="Hori S."/>
            <person name="Arai W."/>
            <person name="Tsubouchi T."/>
            <person name="Morono Y."/>
            <person name="Uchiyama I."/>
            <person name="Ito T."/>
            <person name="Fujiyama A."/>
            <person name="Inagaki F."/>
            <person name="Takami H."/>
        </authorList>
    </citation>
    <scope>NUCLEOTIDE SEQUENCE</scope>
    <source>
        <strain evidence="1">Expedition CK06-06</strain>
    </source>
</reference>
<feature type="non-terminal residue" evidence="1">
    <location>
        <position position="1"/>
    </location>
</feature>
<sequence>PMLYYVIQRVKGSKRIDDVVLATSTQKQDERLIDFADSLGIRIFAGSEQDVLERFVRVIERLNTEVIVRITADCPLIELKIIDQVIKVYRENPSDYVFIEGYPQGTGDAEVLTVSALKTSYKLTKSGQSCYREHVMAFITKHPEMFSVKIAQASEELRRPNYRLCVDEVNDLKIVTKIYEHFAPREDFTLAEVINFLDNNPEIARINQHVQQKDQ</sequence>
<dbReference type="Gene3D" id="3.90.550.10">
    <property type="entry name" value="Spore Coat Polysaccharide Biosynthesis Protein SpsA, Chain A"/>
    <property type="match status" value="1"/>
</dbReference>
<dbReference type="InterPro" id="IPR029044">
    <property type="entry name" value="Nucleotide-diphossugar_trans"/>
</dbReference>
<dbReference type="InterPro" id="IPR003329">
    <property type="entry name" value="Cytidylyl_trans"/>
</dbReference>
<gene>
    <name evidence="1" type="ORF">S01H4_47343</name>
</gene>
<dbReference type="EMBL" id="BART01026566">
    <property type="protein sequence ID" value="GAG98424.1"/>
    <property type="molecule type" value="Genomic_DNA"/>
</dbReference>